<feature type="compositionally biased region" description="Low complexity" evidence="1">
    <location>
        <begin position="242"/>
        <end position="266"/>
    </location>
</feature>
<dbReference type="InterPro" id="IPR036291">
    <property type="entry name" value="NAD(P)-bd_dom_sf"/>
</dbReference>
<dbReference type="Proteomes" id="UP000279259">
    <property type="component" value="Unassembled WGS sequence"/>
</dbReference>
<reference evidence="4 5" key="1">
    <citation type="submission" date="2018-11" db="EMBL/GenBank/DDBJ databases">
        <title>Genome sequence of Saitozyma podzolica DSM 27192.</title>
        <authorList>
            <person name="Aliyu H."/>
            <person name="Gorte O."/>
            <person name="Ochsenreither K."/>
        </authorList>
    </citation>
    <scope>NUCLEOTIDE SEQUENCE [LARGE SCALE GENOMIC DNA]</scope>
    <source>
        <strain evidence="4 5">DSM 27192</strain>
    </source>
</reference>
<comment type="caution">
    <text evidence="4">The sequence shown here is derived from an EMBL/GenBank/DDBJ whole genome shotgun (WGS) entry which is preliminary data.</text>
</comment>
<protein>
    <recommendedName>
        <fullName evidence="6">NAD-dependent 5,10-methylenetetrahydrafolate dehydrogenase</fullName>
    </recommendedName>
</protein>
<feature type="compositionally biased region" description="Pro residues" evidence="1">
    <location>
        <begin position="223"/>
        <end position="241"/>
    </location>
</feature>
<dbReference type="SUPFAM" id="SSF51735">
    <property type="entry name" value="NAD(P)-binding Rossmann-fold domains"/>
    <property type="match status" value="1"/>
</dbReference>
<feature type="region of interest" description="Disordered" evidence="1">
    <location>
        <begin position="288"/>
        <end position="310"/>
    </location>
</feature>
<feature type="domain" description="Tetrahydrofolate dehydrogenase/cyclohydrolase NAD(P)-binding" evidence="3">
    <location>
        <begin position="316"/>
        <end position="375"/>
    </location>
</feature>
<feature type="domain" description="Tetrahydrofolate dehydrogenase/cyclohydrolase catalytic" evidence="2">
    <location>
        <begin position="14"/>
        <end position="112"/>
    </location>
</feature>
<keyword evidence="5" id="KW-1185">Reference proteome</keyword>
<dbReference type="Gene3D" id="3.40.50.10860">
    <property type="entry name" value="Leucine Dehydrogenase, chain A, domain 1"/>
    <property type="match status" value="1"/>
</dbReference>
<evidence type="ECO:0008006" key="6">
    <source>
        <dbReference type="Google" id="ProtNLM"/>
    </source>
</evidence>
<dbReference type="InterPro" id="IPR046346">
    <property type="entry name" value="Aminoacid_DH-like_N_sf"/>
</dbReference>
<feature type="compositionally biased region" description="Pro residues" evidence="1">
    <location>
        <begin position="294"/>
        <end position="308"/>
    </location>
</feature>
<feature type="region of interest" description="Disordered" evidence="1">
    <location>
        <begin position="192"/>
        <end position="266"/>
    </location>
</feature>
<sequence length="564" mass="59869">MSAPQGLLVTASKVHVPFKTELLSAMAEPRFAKRPPHLVGILATSKEDARTYAEFTKKACEQIGINFELRLVGEARAGLDGEGVGIDVEEAVLEANDDVEVDGIMVYYPIYGGRQVGARAVACISSSSVSVYPSLALALVATFVVAALSESNADSAVLRRNVIALVPEILLCGEQGTRCPIESRISLTPAGPVPPVSGISPEGRRGVEPPVPVQPVPQCLDMSPPPHPPLHSPYPRSPPSSSPLHLSSTSLFHSPSSPLRSTRRPLVAPANPRSIRFISPLTLRPIPSSHLPTPLQPPKPGQDEPLPPGSVKSVLPCTPLAIVKVLEHLGVYNRMLAYGDRARGKVITVINRSEVVGRPLAALLANDGARVLSVDIDFHVHVHVPVQVHDHICFAPNLGSLASWDPAPALMLLGIRRRTIPTTRNPLWGVRAPHVSPLSRPADIPAIVEFSKRPSNGSSGSSSSAQPTSAPGSSSGPSALSKFHAHHVVTPTEFTLKDCLAISDVVISAVPVDSYKVPTAQLKDGCVCVNVAGEKNFEADVRDRASIYVPSVGVMTIAMLQRNL</sequence>
<dbReference type="PANTHER" id="PTHR48099:SF3">
    <property type="entry name" value="METHYLENETETRAHYDROFOLATE DEHYDROGENASE [NAD(+)]"/>
    <property type="match status" value="1"/>
</dbReference>
<feature type="compositionally biased region" description="Low complexity" evidence="1">
    <location>
        <begin position="454"/>
        <end position="478"/>
    </location>
</feature>
<accession>A0A427YW81</accession>
<evidence type="ECO:0000313" key="5">
    <source>
        <dbReference type="Proteomes" id="UP000279259"/>
    </source>
</evidence>
<dbReference type="EMBL" id="RSCD01000001">
    <property type="protein sequence ID" value="RSH95347.1"/>
    <property type="molecule type" value="Genomic_DNA"/>
</dbReference>
<evidence type="ECO:0000259" key="3">
    <source>
        <dbReference type="Pfam" id="PF02882"/>
    </source>
</evidence>
<dbReference type="GO" id="GO:0005829">
    <property type="term" value="C:cytosol"/>
    <property type="evidence" value="ECO:0007669"/>
    <property type="project" value="TreeGrafter"/>
</dbReference>
<feature type="region of interest" description="Disordered" evidence="1">
    <location>
        <begin position="450"/>
        <end position="478"/>
    </location>
</feature>
<dbReference type="SUPFAM" id="SSF53223">
    <property type="entry name" value="Aminoacid dehydrogenase-like, N-terminal domain"/>
    <property type="match status" value="1"/>
</dbReference>
<name>A0A427YW81_9TREE</name>
<dbReference type="GO" id="GO:0004488">
    <property type="term" value="F:methylenetetrahydrofolate dehydrogenase (NADP+) activity"/>
    <property type="evidence" value="ECO:0007669"/>
    <property type="project" value="InterPro"/>
</dbReference>
<dbReference type="GO" id="GO:0004487">
    <property type="term" value="F:methylenetetrahydrofolate dehydrogenase (NAD+) activity"/>
    <property type="evidence" value="ECO:0007669"/>
    <property type="project" value="TreeGrafter"/>
</dbReference>
<evidence type="ECO:0000259" key="2">
    <source>
        <dbReference type="Pfam" id="PF00763"/>
    </source>
</evidence>
<proteinExistence type="predicted"/>
<dbReference type="PANTHER" id="PTHR48099">
    <property type="entry name" value="C-1-TETRAHYDROFOLATE SYNTHASE, CYTOPLASMIC-RELATED"/>
    <property type="match status" value="1"/>
</dbReference>
<dbReference type="STRING" id="1890683.A0A427YW81"/>
<dbReference type="Pfam" id="PF00763">
    <property type="entry name" value="THF_DHG_CYH"/>
    <property type="match status" value="1"/>
</dbReference>
<dbReference type="AlphaFoldDB" id="A0A427YW81"/>
<dbReference type="InterPro" id="IPR020630">
    <property type="entry name" value="THF_DH/CycHdrlase_cat_dom"/>
</dbReference>
<dbReference type="InterPro" id="IPR020631">
    <property type="entry name" value="THF_DH/CycHdrlase_NAD-bd_dom"/>
</dbReference>
<dbReference type="GO" id="GO:0009113">
    <property type="term" value="P:purine nucleobase biosynthetic process"/>
    <property type="evidence" value="ECO:0007669"/>
    <property type="project" value="TreeGrafter"/>
</dbReference>
<organism evidence="4 5">
    <name type="scientific">Saitozyma podzolica</name>
    <dbReference type="NCBI Taxonomy" id="1890683"/>
    <lineage>
        <taxon>Eukaryota</taxon>
        <taxon>Fungi</taxon>
        <taxon>Dikarya</taxon>
        <taxon>Basidiomycota</taxon>
        <taxon>Agaricomycotina</taxon>
        <taxon>Tremellomycetes</taxon>
        <taxon>Tremellales</taxon>
        <taxon>Trimorphomycetaceae</taxon>
        <taxon>Saitozyma</taxon>
    </lineage>
</organism>
<dbReference type="OrthoDB" id="41403at2759"/>
<evidence type="ECO:0000313" key="4">
    <source>
        <dbReference type="EMBL" id="RSH95347.1"/>
    </source>
</evidence>
<dbReference type="Gene3D" id="3.40.50.720">
    <property type="entry name" value="NAD(P)-binding Rossmann-like Domain"/>
    <property type="match status" value="1"/>
</dbReference>
<evidence type="ECO:0000256" key="1">
    <source>
        <dbReference type="SAM" id="MobiDB-lite"/>
    </source>
</evidence>
<gene>
    <name evidence="4" type="ORF">EHS25_000434</name>
</gene>
<dbReference type="Pfam" id="PF02882">
    <property type="entry name" value="THF_DHG_CYH_C"/>
    <property type="match status" value="1"/>
</dbReference>